<sequence>MKNELNKPLDIKVKAYNRLFLKVYFNYAVMLLVFAVLLGFIFMKLFENSTMKIYSARLENDAKKISERVSEFVETDDAEYASYVEILIEMNAPDTDVWIISNAAAKNPMSDKFENIKIKNIDLEENHIQDVIQDTFNGEIMSKTCYMPIYGNTMRVVGYPIYNENKEVIGGVLLSSQKESQADTIDTSQKLIYISAAMGLFISFIIAILFARKLSQPIVKMRKTALILADGNYNVKTGIEQKDEIGDLATTIDILAERLLENEQERKNMEQMRLDFFANVSHELRTPITVVRAYVEMLVDGVVTDSNKVANYYDRMLKECKSMERLVGDLLILSKMQNPDFEIEKEPINLIQIFEDIIRSIHAISKKKNISIEISKEQESYIMLGDYDRIRQMFLVIIDNAIKFSDINSSIYINLSYMDKLIISIEDQGIGISEEELPHIFEKFYKSKLRQNATGSGLGLAIANQICLRHGGNIKVESMPHQGTKFTFEFDTCMSETELEEYETTH</sequence>
<evidence type="ECO:0000313" key="12">
    <source>
        <dbReference type="EMBL" id="BCN32157.1"/>
    </source>
</evidence>
<evidence type="ECO:0000256" key="5">
    <source>
        <dbReference type="ARBA" id="ARBA00022679"/>
    </source>
</evidence>
<evidence type="ECO:0000256" key="4">
    <source>
        <dbReference type="ARBA" id="ARBA00022553"/>
    </source>
</evidence>
<dbReference type="GO" id="GO:0016036">
    <property type="term" value="P:cellular response to phosphate starvation"/>
    <property type="evidence" value="ECO:0007669"/>
    <property type="project" value="TreeGrafter"/>
</dbReference>
<protein>
    <recommendedName>
        <fullName evidence="3">histidine kinase</fullName>
        <ecNumber evidence="3">2.7.13.3</ecNumber>
    </recommendedName>
</protein>
<dbReference type="GO" id="GO:0000155">
    <property type="term" value="F:phosphorelay sensor kinase activity"/>
    <property type="evidence" value="ECO:0007669"/>
    <property type="project" value="InterPro"/>
</dbReference>
<evidence type="ECO:0000256" key="3">
    <source>
        <dbReference type="ARBA" id="ARBA00012438"/>
    </source>
</evidence>
<evidence type="ECO:0000313" key="13">
    <source>
        <dbReference type="Proteomes" id="UP000595897"/>
    </source>
</evidence>
<evidence type="ECO:0000256" key="6">
    <source>
        <dbReference type="ARBA" id="ARBA00022777"/>
    </source>
</evidence>
<dbReference type="Gene3D" id="3.30.565.10">
    <property type="entry name" value="Histidine kinase-like ATPase, C-terminal domain"/>
    <property type="match status" value="1"/>
</dbReference>
<feature type="transmembrane region" description="Helical" evidence="9">
    <location>
        <begin position="24"/>
        <end position="43"/>
    </location>
</feature>
<dbReference type="CDD" id="cd00075">
    <property type="entry name" value="HATPase"/>
    <property type="match status" value="1"/>
</dbReference>
<dbReference type="InterPro" id="IPR003594">
    <property type="entry name" value="HATPase_dom"/>
</dbReference>
<keyword evidence="9" id="KW-0812">Transmembrane</keyword>
<dbReference type="KEGG" id="ahb:bsdtb5_34520"/>
<dbReference type="FunFam" id="1.10.287.130:FF:000001">
    <property type="entry name" value="Two-component sensor histidine kinase"/>
    <property type="match status" value="1"/>
</dbReference>
<dbReference type="SMART" id="SM00304">
    <property type="entry name" value="HAMP"/>
    <property type="match status" value="1"/>
</dbReference>
<feature type="domain" description="HAMP" evidence="11">
    <location>
        <begin position="212"/>
        <end position="264"/>
    </location>
</feature>
<keyword evidence="8 9" id="KW-0472">Membrane</keyword>
<dbReference type="EC" id="2.7.13.3" evidence="3"/>
<dbReference type="SUPFAM" id="SSF158472">
    <property type="entry name" value="HAMP domain-like"/>
    <property type="match status" value="1"/>
</dbReference>
<evidence type="ECO:0000256" key="9">
    <source>
        <dbReference type="SAM" id="Phobius"/>
    </source>
</evidence>
<reference evidence="12 13" key="1">
    <citation type="submission" date="2020-11" db="EMBL/GenBank/DDBJ databases">
        <title>Draft genome sequencing of a Lachnospiraceae strain isolated from anoxic soil subjected to BSD treatment.</title>
        <authorList>
            <person name="Uek A."/>
            <person name="Tonouchi A."/>
        </authorList>
    </citation>
    <scope>NUCLEOTIDE SEQUENCE [LARGE SCALE GENOMIC DNA]</scope>
    <source>
        <strain evidence="12 13">TB5</strain>
    </source>
</reference>
<keyword evidence="9" id="KW-1133">Transmembrane helix</keyword>
<comment type="subcellular location">
    <subcellularLocation>
        <location evidence="2">Membrane</location>
    </subcellularLocation>
</comment>
<dbReference type="Pfam" id="PF02518">
    <property type="entry name" value="HATPase_c"/>
    <property type="match status" value="1"/>
</dbReference>
<dbReference type="CDD" id="cd06225">
    <property type="entry name" value="HAMP"/>
    <property type="match status" value="1"/>
</dbReference>
<dbReference type="Proteomes" id="UP000595897">
    <property type="component" value="Chromosome"/>
</dbReference>
<dbReference type="PROSITE" id="PS50885">
    <property type="entry name" value="HAMP"/>
    <property type="match status" value="1"/>
</dbReference>
<evidence type="ECO:0000259" key="11">
    <source>
        <dbReference type="PROSITE" id="PS50885"/>
    </source>
</evidence>
<keyword evidence="4" id="KW-0597">Phosphoprotein</keyword>
<organism evidence="12 13">
    <name type="scientific">Anaeromicropila herbilytica</name>
    <dbReference type="NCBI Taxonomy" id="2785025"/>
    <lineage>
        <taxon>Bacteria</taxon>
        <taxon>Bacillati</taxon>
        <taxon>Bacillota</taxon>
        <taxon>Clostridia</taxon>
        <taxon>Lachnospirales</taxon>
        <taxon>Lachnospiraceae</taxon>
        <taxon>Anaeromicropila</taxon>
    </lineage>
</organism>
<dbReference type="PANTHER" id="PTHR45453">
    <property type="entry name" value="PHOSPHATE REGULON SENSOR PROTEIN PHOR"/>
    <property type="match status" value="1"/>
</dbReference>
<keyword evidence="6 12" id="KW-0418">Kinase</keyword>
<dbReference type="InterPro" id="IPR003660">
    <property type="entry name" value="HAMP_dom"/>
</dbReference>
<evidence type="ECO:0000256" key="8">
    <source>
        <dbReference type="ARBA" id="ARBA00023136"/>
    </source>
</evidence>
<keyword evidence="13" id="KW-1185">Reference proteome</keyword>
<dbReference type="Gene3D" id="6.10.340.10">
    <property type="match status" value="1"/>
</dbReference>
<evidence type="ECO:0000256" key="1">
    <source>
        <dbReference type="ARBA" id="ARBA00000085"/>
    </source>
</evidence>
<name>A0A7R7ENP5_9FIRM</name>
<dbReference type="SMART" id="SM00388">
    <property type="entry name" value="HisKA"/>
    <property type="match status" value="1"/>
</dbReference>
<feature type="transmembrane region" description="Helical" evidence="9">
    <location>
        <begin position="191"/>
        <end position="211"/>
    </location>
</feature>
<dbReference type="GO" id="GO:0005886">
    <property type="term" value="C:plasma membrane"/>
    <property type="evidence" value="ECO:0007669"/>
    <property type="project" value="TreeGrafter"/>
</dbReference>
<accession>A0A7R7ENP5</accession>
<dbReference type="EMBL" id="AP024169">
    <property type="protein sequence ID" value="BCN32157.1"/>
    <property type="molecule type" value="Genomic_DNA"/>
</dbReference>
<dbReference type="FunFam" id="3.30.565.10:FF:000006">
    <property type="entry name" value="Sensor histidine kinase WalK"/>
    <property type="match status" value="1"/>
</dbReference>
<comment type="catalytic activity">
    <reaction evidence="1">
        <text>ATP + protein L-histidine = ADP + protein N-phospho-L-histidine.</text>
        <dbReference type="EC" id="2.7.13.3"/>
    </reaction>
</comment>
<proteinExistence type="predicted"/>
<evidence type="ECO:0000256" key="2">
    <source>
        <dbReference type="ARBA" id="ARBA00004370"/>
    </source>
</evidence>
<dbReference type="AlphaFoldDB" id="A0A7R7ENP5"/>
<gene>
    <name evidence="12" type="ORF">bsdtb5_34520</name>
</gene>
<dbReference type="GO" id="GO:0004721">
    <property type="term" value="F:phosphoprotein phosphatase activity"/>
    <property type="evidence" value="ECO:0007669"/>
    <property type="project" value="TreeGrafter"/>
</dbReference>
<dbReference type="InterPro" id="IPR050351">
    <property type="entry name" value="BphY/WalK/GraS-like"/>
</dbReference>
<dbReference type="InterPro" id="IPR004358">
    <property type="entry name" value="Sig_transdc_His_kin-like_C"/>
</dbReference>
<dbReference type="SMART" id="SM00387">
    <property type="entry name" value="HATPase_c"/>
    <property type="match status" value="1"/>
</dbReference>
<dbReference type="RefSeq" id="WP_271713227.1">
    <property type="nucleotide sequence ID" value="NZ_AP024169.1"/>
</dbReference>
<keyword evidence="7" id="KW-0902">Two-component regulatory system</keyword>
<dbReference type="InterPro" id="IPR036890">
    <property type="entry name" value="HATPase_C_sf"/>
</dbReference>
<dbReference type="PRINTS" id="PR00344">
    <property type="entry name" value="BCTRLSENSOR"/>
</dbReference>
<dbReference type="InterPro" id="IPR036097">
    <property type="entry name" value="HisK_dim/P_sf"/>
</dbReference>
<dbReference type="Pfam" id="PF00672">
    <property type="entry name" value="HAMP"/>
    <property type="match status" value="1"/>
</dbReference>
<evidence type="ECO:0000259" key="10">
    <source>
        <dbReference type="PROSITE" id="PS50109"/>
    </source>
</evidence>
<feature type="domain" description="Histidine kinase" evidence="10">
    <location>
        <begin position="279"/>
        <end position="494"/>
    </location>
</feature>
<evidence type="ECO:0000256" key="7">
    <source>
        <dbReference type="ARBA" id="ARBA00023012"/>
    </source>
</evidence>
<dbReference type="PANTHER" id="PTHR45453:SF1">
    <property type="entry name" value="PHOSPHATE REGULON SENSOR PROTEIN PHOR"/>
    <property type="match status" value="1"/>
</dbReference>
<dbReference type="CDD" id="cd00082">
    <property type="entry name" value="HisKA"/>
    <property type="match status" value="1"/>
</dbReference>
<dbReference type="SUPFAM" id="SSF47384">
    <property type="entry name" value="Homodimeric domain of signal transducing histidine kinase"/>
    <property type="match status" value="1"/>
</dbReference>
<dbReference type="Gene3D" id="1.10.287.130">
    <property type="match status" value="1"/>
</dbReference>
<dbReference type="SUPFAM" id="SSF55874">
    <property type="entry name" value="ATPase domain of HSP90 chaperone/DNA topoisomerase II/histidine kinase"/>
    <property type="match status" value="1"/>
</dbReference>
<dbReference type="Pfam" id="PF00512">
    <property type="entry name" value="HisKA"/>
    <property type="match status" value="1"/>
</dbReference>
<dbReference type="PROSITE" id="PS50109">
    <property type="entry name" value="HIS_KIN"/>
    <property type="match status" value="1"/>
</dbReference>
<keyword evidence="5" id="KW-0808">Transferase</keyword>
<dbReference type="InterPro" id="IPR005467">
    <property type="entry name" value="His_kinase_dom"/>
</dbReference>
<dbReference type="InterPro" id="IPR003661">
    <property type="entry name" value="HisK_dim/P_dom"/>
</dbReference>